<evidence type="ECO:0000313" key="2">
    <source>
        <dbReference type="EMBL" id="KAK4886127.1"/>
    </source>
</evidence>
<dbReference type="GO" id="GO:0032797">
    <property type="term" value="C:SMN complex"/>
    <property type="evidence" value="ECO:0007669"/>
    <property type="project" value="InterPro"/>
</dbReference>
<accession>A0AAN7SK45</accession>
<dbReference type="Pfam" id="PF24626">
    <property type="entry name" value="SH3_Tf2-1"/>
    <property type="match status" value="1"/>
</dbReference>
<dbReference type="Pfam" id="PF15348">
    <property type="entry name" value="GEMIN8"/>
    <property type="match status" value="1"/>
</dbReference>
<dbReference type="PANTHER" id="PTHR16238:SF7">
    <property type="entry name" value="GEM-ASSOCIATED PROTEIN 8"/>
    <property type="match status" value="1"/>
</dbReference>
<name>A0AAN7SK45_9COLE</name>
<dbReference type="Proteomes" id="UP001353858">
    <property type="component" value="Unassembled WGS sequence"/>
</dbReference>
<dbReference type="InterPro" id="IPR056924">
    <property type="entry name" value="SH3_Tf2-1"/>
</dbReference>
<evidence type="ECO:0000259" key="1">
    <source>
        <dbReference type="Pfam" id="PF24626"/>
    </source>
</evidence>
<dbReference type="InterPro" id="IPR034754">
    <property type="entry name" value="GEMIN8"/>
</dbReference>
<gene>
    <name evidence="2" type="ORF">RN001_002398</name>
</gene>
<dbReference type="AlphaFoldDB" id="A0AAN7SK45"/>
<evidence type="ECO:0000313" key="3">
    <source>
        <dbReference type="Proteomes" id="UP001353858"/>
    </source>
</evidence>
<comment type="caution">
    <text evidence="2">The sequence shown here is derived from an EMBL/GenBank/DDBJ whole genome shotgun (WGS) entry which is preliminary data.</text>
</comment>
<keyword evidence="3" id="KW-1185">Reference proteome</keyword>
<sequence>MAEQVVMSQQQLEQLLRSISVNPNPTAVTAPVGSDLRHREVAPYEPGDKVLVEVHALSDAAKGYTSKFAPRRDGPYLIKTQCSPTTYKIASVSNPNEIIGSYHVSALRPFVEDDNNDEVFAPIRPIRRRGRPKINQEVVIKQPDAQPVTAAPEVVTTVKSLNNGRPVRRRQPKQPCVGECCRTSTTHPTSFDSSSTTNQDLDVTRDELCDTISVLNITDMDYENYSVLESLPEVADWQKQQQIAYWKSRALALQFENQMLYKHIKNMYTQQIQSYVDYKDEVIQEEMPDRLHYGKLTEEQTHKQIWKAPEENLRKVKSDTRKKLYGDMAPKICGMETAIQLSYDLYLEKHDPKLWPNIPLRL</sequence>
<protein>
    <recommendedName>
        <fullName evidence="1">Tf2-1-like SH3-like domain-containing protein</fullName>
    </recommendedName>
</protein>
<organism evidence="2 3">
    <name type="scientific">Aquatica leii</name>
    <dbReference type="NCBI Taxonomy" id="1421715"/>
    <lineage>
        <taxon>Eukaryota</taxon>
        <taxon>Metazoa</taxon>
        <taxon>Ecdysozoa</taxon>
        <taxon>Arthropoda</taxon>
        <taxon>Hexapoda</taxon>
        <taxon>Insecta</taxon>
        <taxon>Pterygota</taxon>
        <taxon>Neoptera</taxon>
        <taxon>Endopterygota</taxon>
        <taxon>Coleoptera</taxon>
        <taxon>Polyphaga</taxon>
        <taxon>Elateriformia</taxon>
        <taxon>Elateroidea</taxon>
        <taxon>Lampyridae</taxon>
        <taxon>Luciolinae</taxon>
        <taxon>Aquatica</taxon>
    </lineage>
</organism>
<feature type="domain" description="Tf2-1-like SH3-like" evidence="1">
    <location>
        <begin position="47"/>
        <end position="110"/>
    </location>
</feature>
<proteinExistence type="predicted"/>
<reference evidence="3" key="1">
    <citation type="submission" date="2023-01" db="EMBL/GenBank/DDBJ databases">
        <title>Key to firefly adult light organ development and bioluminescence: homeobox transcription factors regulate luciferase expression and transportation to peroxisome.</title>
        <authorList>
            <person name="Fu X."/>
        </authorList>
    </citation>
    <scope>NUCLEOTIDE SEQUENCE [LARGE SCALE GENOMIC DNA]</scope>
</reference>
<dbReference type="EMBL" id="JARPUR010000001">
    <property type="protein sequence ID" value="KAK4886127.1"/>
    <property type="molecule type" value="Genomic_DNA"/>
</dbReference>
<dbReference type="GO" id="GO:0000387">
    <property type="term" value="P:spliceosomal snRNP assembly"/>
    <property type="evidence" value="ECO:0007669"/>
    <property type="project" value="InterPro"/>
</dbReference>
<dbReference type="PANTHER" id="PTHR16238">
    <property type="entry name" value="GEM-ASSOCIATED PROTEIN 8"/>
    <property type="match status" value="1"/>
</dbReference>